<keyword evidence="1" id="KW-0614">Plasmid</keyword>
<name>A0A7H1QDD0_9ACTN</name>
<sequence>MTHRPEHEEEDTVDTDFEFDFTHLGTEPVALLPKAGPEHPPTILLRRDALLPTRWRQLTD</sequence>
<proteinExistence type="predicted"/>
<protein>
    <submittedName>
        <fullName evidence="1">Uncharacterized protein</fullName>
    </submittedName>
</protein>
<dbReference type="Proteomes" id="UP000516422">
    <property type="component" value="Plasmid pSGRIFU2"/>
</dbReference>
<accession>A0A7H1QDD0</accession>
<gene>
    <name evidence="1" type="ORF">HEP81_08082</name>
</gene>
<dbReference type="AlphaFoldDB" id="A0A7H1QDD0"/>
<evidence type="ECO:0000313" key="2">
    <source>
        <dbReference type="Proteomes" id="UP000516422"/>
    </source>
</evidence>
<reference evidence="1 2" key="1">
    <citation type="submission" date="2020-04" db="EMBL/GenBank/DDBJ databases">
        <title>Characterization and engineering of Streptomyces griseofuscus DSM40191 as a potential heterologous host for expression of BGCs.</title>
        <authorList>
            <person name="Gren T."/>
            <person name="Whitford C.M."/>
            <person name="Mohite O.S."/>
            <person name="Joergensen T.S."/>
            <person name="Nielsen J.B."/>
            <person name="Lee S.Y."/>
            <person name="Weber T."/>
        </authorList>
    </citation>
    <scope>NUCLEOTIDE SEQUENCE [LARGE SCALE GENOMIC DNA]</scope>
    <source>
        <strain evidence="1 2">DSM 40191</strain>
        <plasmid evidence="1 2">pSGRIFU2</plasmid>
    </source>
</reference>
<geneLocation type="plasmid" evidence="1 2">
    <name>pSGRIFU2</name>
</geneLocation>
<dbReference type="KEGG" id="sgf:HEP81_08082"/>
<evidence type="ECO:0000313" key="1">
    <source>
        <dbReference type="EMBL" id="QNT98310.1"/>
    </source>
</evidence>
<dbReference type="RefSeq" id="WP_037663170.1">
    <property type="nucleotide sequence ID" value="NZ_CP051008.1"/>
</dbReference>
<dbReference type="EMBL" id="CP051008">
    <property type="protein sequence ID" value="QNT98310.1"/>
    <property type="molecule type" value="Genomic_DNA"/>
</dbReference>
<organism evidence="1 2">
    <name type="scientific">Streptomyces griseofuscus</name>
    <dbReference type="NCBI Taxonomy" id="146922"/>
    <lineage>
        <taxon>Bacteria</taxon>
        <taxon>Bacillati</taxon>
        <taxon>Actinomycetota</taxon>
        <taxon>Actinomycetes</taxon>
        <taxon>Kitasatosporales</taxon>
        <taxon>Streptomycetaceae</taxon>
        <taxon>Streptomyces</taxon>
    </lineage>
</organism>
<dbReference type="GeneID" id="91467554"/>